<proteinExistence type="predicted"/>
<organism evidence="2 3">
    <name type="scientific">Parafrankia soli</name>
    <dbReference type="NCBI Taxonomy" id="2599596"/>
    <lineage>
        <taxon>Bacteria</taxon>
        <taxon>Bacillati</taxon>
        <taxon>Actinomycetota</taxon>
        <taxon>Actinomycetes</taxon>
        <taxon>Frankiales</taxon>
        <taxon>Frankiaceae</taxon>
        <taxon>Parafrankia</taxon>
    </lineage>
</organism>
<feature type="region of interest" description="Disordered" evidence="1">
    <location>
        <begin position="247"/>
        <end position="360"/>
    </location>
</feature>
<name>A0A1S1PBS3_9ACTN</name>
<sequence>MILKRKRQGFPTAPPWSPDRHRNQPVLIIGDDSDDQTAEISRIVTQWAENQHRSALHTCDQVHAVGQLAVFGLTPTKIARRLRAPRRHVEAALTVAGSPTARDALTEHGLDLFQAVVIAEFADDPDAVATLIRATSTSAGGFDHTAQRLRDARADQQARNRVLDELRQNGVRIINRPTPTDPACRLSLLDHDRAPLTPEGHTSCPGHAAYLIQDYDITGSGPFQVTYLPEYVCTHPDAYGHIHRYATPATDTSPTRAAPRTPTAATTTPAETTLTTPPTAPGVPRTPRTETEAKADPPGPPNSRPRRRSPATSRSSRTLRRGSQPPPSAAAGYVPSSRAEPRRRARAGSSPTSSPPHTTT</sequence>
<keyword evidence="3" id="KW-1185">Reference proteome</keyword>
<accession>A0A1S1PBS3</accession>
<comment type="caution">
    <text evidence="2">The sequence shown here is derived from an EMBL/GenBank/DDBJ whole genome shotgun (WGS) entry which is preliminary data.</text>
</comment>
<dbReference type="AlphaFoldDB" id="A0A1S1PBS3"/>
<gene>
    <name evidence="2" type="ORF">BBK14_29875</name>
</gene>
<dbReference type="RefSeq" id="WP_198541519.1">
    <property type="nucleotide sequence ID" value="NZ_MAXA01000289.1"/>
</dbReference>
<feature type="region of interest" description="Disordered" evidence="1">
    <location>
        <begin position="1"/>
        <end position="25"/>
    </location>
</feature>
<evidence type="ECO:0000313" key="3">
    <source>
        <dbReference type="Proteomes" id="UP000179769"/>
    </source>
</evidence>
<protein>
    <submittedName>
        <fullName evidence="2">Uncharacterized protein</fullName>
    </submittedName>
</protein>
<dbReference type="EMBL" id="MAXA01000289">
    <property type="protein sequence ID" value="OHV18619.1"/>
    <property type="molecule type" value="Genomic_DNA"/>
</dbReference>
<reference evidence="3" key="1">
    <citation type="submission" date="2016-07" db="EMBL/GenBank/DDBJ databases">
        <title>Frankia sp. NRRL B-16219 Genome sequencing.</title>
        <authorList>
            <person name="Ghodhbane-Gtari F."/>
            <person name="Swanson E."/>
            <person name="Gueddou A."/>
            <person name="Louati M."/>
            <person name="Nouioui I."/>
            <person name="Hezbri K."/>
            <person name="Abebe-Akele F."/>
            <person name="Simpson S."/>
            <person name="Morris K."/>
            <person name="Thomas K."/>
            <person name="Gtari M."/>
            <person name="Tisa L.S."/>
        </authorList>
    </citation>
    <scope>NUCLEOTIDE SEQUENCE [LARGE SCALE GENOMIC DNA]</scope>
    <source>
        <strain evidence="3">NRRL B-16219</strain>
    </source>
</reference>
<dbReference type="Proteomes" id="UP000179769">
    <property type="component" value="Unassembled WGS sequence"/>
</dbReference>
<feature type="compositionally biased region" description="Low complexity" evidence="1">
    <location>
        <begin position="247"/>
        <end position="277"/>
    </location>
</feature>
<dbReference type="Gene3D" id="1.10.10.2830">
    <property type="match status" value="1"/>
</dbReference>
<evidence type="ECO:0000256" key="1">
    <source>
        <dbReference type="SAM" id="MobiDB-lite"/>
    </source>
</evidence>
<evidence type="ECO:0000313" key="2">
    <source>
        <dbReference type="EMBL" id="OHV18619.1"/>
    </source>
</evidence>
<dbReference type="SUPFAM" id="SSF109709">
    <property type="entry name" value="KorB DNA-binding domain-like"/>
    <property type="match status" value="1"/>
</dbReference>
<feature type="compositionally biased region" description="Low complexity" evidence="1">
    <location>
        <begin position="347"/>
        <end position="360"/>
    </location>
</feature>